<dbReference type="Proteomes" id="UP000552241">
    <property type="component" value="Unassembled WGS sequence"/>
</dbReference>
<keyword evidence="2" id="KW-1185">Reference proteome</keyword>
<accession>A0A838ZRW5</accession>
<proteinExistence type="predicted"/>
<evidence type="ECO:0000313" key="2">
    <source>
        <dbReference type="Proteomes" id="UP000552241"/>
    </source>
</evidence>
<gene>
    <name evidence="1" type="ORF">HU137_07650</name>
</gene>
<reference evidence="1 2" key="1">
    <citation type="submission" date="2020-07" db="EMBL/GenBank/DDBJ databases">
        <title>Moheibacter lacus sp. nov., a member of the family Flavobacteriaceae isolated from freshwater lake sediment.</title>
        <authorList>
            <person name="Liu Y."/>
        </authorList>
    </citation>
    <scope>NUCLEOTIDE SEQUENCE [LARGE SCALE GENOMIC DNA]</scope>
    <source>
        <strain evidence="1 2">BDHS18</strain>
    </source>
</reference>
<name>A0A838ZRW5_9FLAO</name>
<protein>
    <submittedName>
        <fullName evidence="1">Uncharacterized protein</fullName>
    </submittedName>
</protein>
<dbReference type="AlphaFoldDB" id="A0A838ZRW5"/>
<comment type="caution">
    <text evidence="1">The sequence shown here is derived from an EMBL/GenBank/DDBJ whole genome shotgun (WGS) entry which is preliminary data.</text>
</comment>
<sequence length="79" mass="9327">MEKHLTANKGPRWRGFAIRAYYNYEYDTNGNMTKDRNKTIESIICNHLNLSNLVNLKMLIQSYHTKKGAVKTTPFYHFD</sequence>
<organism evidence="1 2">
    <name type="scientific">Moheibacter lacus</name>
    <dbReference type="NCBI Taxonomy" id="2745851"/>
    <lineage>
        <taxon>Bacteria</taxon>
        <taxon>Pseudomonadati</taxon>
        <taxon>Bacteroidota</taxon>
        <taxon>Flavobacteriia</taxon>
        <taxon>Flavobacteriales</taxon>
        <taxon>Weeksellaceae</taxon>
        <taxon>Moheibacter</taxon>
    </lineage>
</organism>
<dbReference type="EMBL" id="JACDZE010000001">
    <property type="protein sequence ID" value="MBA5629642.1"/>
    <property type="molecule type" value="Genomic_DNA"/>
</dbReference>
<evidence type="ECO:0000313" key="1">
    <source>
        <dbReference type="EMBL" id="MBA5629642.1"/>
    </source>
</evidence>